<name>A0AA39U6Y1_9PEZI</name>
<protein>
    <submittedName>
        <fullName evidence="1">Uncharacterized protein</fullName>
    </submittedName>
</protein>
<comment type="caution">
    <text evidence="1">The sequence shown here is derived from an EMBL/GenBank/DDBJ whole genome shotgun (WGS) entry which is preliminary data.</text>
</comment>
<dbReference type="AlphaFoldDB" id="A0AA39U6Y1"/>
<dbReference type="Proteomes" id="UP001174934">
    <property type="component" value="Unassembled WGS sequence"/>
</dbReference>
<keyword evidence="2" id="KW-1185">Reference proteome</keyword>
<sequence length="119" mass="12971">MPSVTLPSHAAPGIFGGNDVARPRAGKILCSDNSEDFTYNDLAPVIGREFEGVQVAELLKPMTMSSKIWLLPSLSGESFSLPNQNVTPNQMKDHSVYVNKGFTERISGVTKDESDVEEE</sequence>
<proteinExistence type="predicted"/>
<accession>A0AA39U6Y1</accession>
<dbReference type="EMBL" id="JAULSR010000009">
    <property type="protein sequence ID" value="KAK0612285.1"/>
    <property type="molecule type" value="Genomic_DNA"/>
</dbReference>
<gene>
    <name evidence="1" type="ORF">B0T17DRAFT_620506</name>
</gene>
<reference evidence="1" key="1">
    <citation type="submission" date="2023-06" db="EMBL/GenBank/DDBJ databases">
        <title>Genome-scale phylogeny and comparative genomics of the fungal order Sordariales.</title>
        <authorList>
            <consortium name="Lawrence Berkeley National Laboratory"/>
            <person name="Hensen N."/>
            <person name="Bonometti L."/>
            <person name="Westerberg I."/>
            <person name="Brannstrom I.O."/>
            <person name="Guillou S."/>
            <person name="Cros-Aarteil S."/>
            <person name="Calhoun S."/>
            <person name="Haridas S."/>
            <person name="Kuo A."/>
            <person name="Mondo S."/>
            <person name="Pangilinan J."/>
            <person name="Riley R."/>
            <person name="LaButti K."/>
            <person name="Andreopoulos B."/>
            <person name="Lipzen A."/>
            <person name="Chen C."/>
            <person name="Yanf M."/>
            <person name="Daum C."/>
            <person name="Ng V."/>
            <person name="Clum A."/>
            <person name="Steindorff A."/>
            <person name="Ohm R."/>
            <person name="Martin F."/>
            <person name="Silar P."/>
            <person name="Natvig D."/>
            <person name="Lalanne C."/>
            <person name="Gautier V."/>
            <person name="Ament-velasquez S.L."/>
            <person name="Kruys A."/>
            <person name="Hutchinson M.I."/>
            <person name="Powell A.J."/>
            <person name="Barry K."/>
            <person name="Miller A.N."/>
            <person name="Grigoriev I.V."/>
            <person name="Debuchy R."/>
            <person name="Gladieux P."/>
            <person name="Thoren M.H."/>
            <person name="Johannesson H."/>
        </authorList>
    </citation>
    <scope>NUCLEOTIDE SEQUENCE</scope>
    <source>
        <strain evidence="1">SMH3391-2</strain>
    </source>
</reference>
<evidence type="ECO:0000313" key="1">
    <source>
        <dbReference type="EMBL" id="KAK0612285.1"/>
    </source>
</evidence>
<organism evidence="1 2">
    <name type="scientific">Bombardia bombarda</name>
    <dbReference type="NCBI Taxonomy" id="252184"/>
    <lineage>
        <taxon>Eukaryota</taxon>
        <taxon>Fungi</taxon>
        <taxon>Dikarya</taxon>
        <taxon>Ascomycota</taxon>
        <taxon>Pezizomycotina</taxon>
        <taxon>Sordariomycetes</taxon>
        <taxon>Sordariomycetidae</taxon>
        <taxon>Sordariales</taxon>
        <taxon>Lasiosphaeriaceae</taxon>
        <taxon>Bombardia</taxon>
    </lineage>
</organism>
<evidence type="ECO:0000313" key="2">
    <source>
        <dbReference type="Proteomes" id="UP001174934"/>
    </source>
</evidence>